<feature type="region of interest" description="Disordered" evidence="1">
    <location>
        <begin position="1"/>
        <end position="22"/>
    </location>
</feature>
<accession>A0A158BWB7</accession>
<feature type="transmembrane region" description="Helical" evidence="2">
    <location>
        <begin position="51"/>
        <end position="71"/>
    </location>
</feature>
<evidence type="ECO:0000313" key="3">
    <source>
        <dbReference type="EMBL" id="SAK74388.1"/>
    </source>
</evidence>
<keyword evidence="2" id="KW-1133">Transmembrane helix</keyword>
<feature type="transmembrane region" description="Helical" evidence="2">
    <location>
        <begin position="91"/>
        <end position="116"/>
    </location>
</feature>
<dbReference type="AlphaFoldDB" id="A0A158BWB7"/>
<name>A0A158BWB7_9BURK</name>
<organism evidence="3 4">
    <name type="scientific">Caballeronia pedi</name>
    <dbReference type="NCBI Taxonomy" id="1777141"/>
    <lineage>
        <taxon>Bacteria</taxon>
        <taxon>Pseudomonadati</taxon>
        <taxon>Pseudomonadota</taxon>
        <taxon>Betaproteobacteria</taxon>
        <taxon>Burkholderiales</taxon>
        <taxon>Burkholderiaceae</taxon>
        <taxon>Caballeronia</taxon>
    </lineage>
</organism>
<dbReference type="STRING" id="1777141.AWB80_04223"/>
<evidence type="ECO:0000256" key="1">
    <source>
        <dbReference type="SAM" id="MobiDB-lite"/>
    </source>
</evidence>
<comment type="caution">
    <text evidence="3">The sequence shown here is derived from an EMBL/GenBank/DDBJ whole genome shotgun (WGS) entry which is preliminary data.</text>
</comment>
<evidence type="ECO:0000256" key="2">
    <source>
        <dbReference type="SAM" id="Phobius"/>
    </source>
</evidence>
<dbReference type="Proteomes" id="UP000054911">
    <property type="component" value="Unassembled WGS sequence"/>
</dbReference>
<keyword evidence="2" id="KW-0812">Transmembrane</keyword>
<protein>
    <submittedName>
        <fullName evidence="3">Uncharacterized protein</fullName>
    </submittedName>
</protein>
<keyword evidence="4" id="KW-1185">Reference proteome</keyword>
<reference evidence="3" key="1">
    <citation type="submission" date="2016-01" db="EMBL/GenBank/DDBJ databases">
        <authorList>
            <person name="Peeters C."/>
        </authorList>
    </citation>
    <scope>NUCLEOTIDE SEQUENCE [LARGE SCALE GENOMIC DNA]</scope>
    <source>
        <strain evidence="3">LMG 29323</strain>
    </source>
</reference>
<gene>
    <name evidence="3" type="ORF">AWB80_04223</name>
</gene>
<proteinExistence type="predicted"/>
<sequence>MTAGSRNDQRRRGETPVGQTDFSSKELSIRRLSLVEEYIADRRQYRKFRHIAFFGVAGLIITLVAILALWIRSFGLRIFGGSVQIDHSQALLFIAPIVVIASLVAVSLLPTVRLVFREGDGKEDDKDSLTIWQTLVKELADLLKQYVGRSRPTA</sequence>
<evidence type="ECO:0000313" key="4">
    <source>
        <dbReference type="Proteomes" id="UP000054911"/>
    </source>
</evidence>
<dbReference type="EMBL" id="FCOE02000014">
    <property type="protein sequence ID" value="SAK74388.1"/>
    <property type="molecule type" value="Genomic_DNA"/>
</dbReference>
<keyword evidence="2" id="KW-0472">Membrane</keyword>